<evidence type="ECO:0000256" key="6">
    <source>
        <dbReference type="ARBA" id="ARBA00023004"/>
    </source>
</evidence>
<feature type="domain" description="Radical SAM core" evidence="12">
    <location>
        <begin position="223"/>
        <end position="477"/>
    </location>
</feature>
<keyword evidence="7" id="KW-0411">Iron-sulfur</keyword>
<dbReference type="SFLD" id="SFLDG01061">
    <property type="entry name" value="methylthiotransferase"/>
    <property type="match status" value="1"/>
</dbReference>
<dbReference type="InterPro" id="IPR058240">
    <property type="entry name" value="rSAM_sf"/>
</dbReference>
<evidence type="ECO:0000256" key="7">
    <source>
        <dbReference type="ARBA" id="ARBA00023014"/>
    </source>
</evidence>
<dbReference type="Gene3D" id="3.80.30.20">
    <property type="entry name" value="tm_1862 like domain"/>
    <property type="match status" value="1"/>
</dbReference>
<dbReference type="Proteomes" id="UP000494040">
    <property type="component" value="Unassembled WGS sequence"/>
</dbReference>
<dbReference type="PROSITE" id="PS51918">
    <property type="entry name" value="RADICAL_SAM"/>
    <property type="match status" value="1"/>
</dbReference>
<keyword evidence="5" id="KW-0479">Metal-binding</keyword>
<dbReference type="GO" id="GO:0080090">
    <property type="term" value="P:regulation of primary metabolic process"/>
    <property type="evidence" value="ECO:0007669"/>
    <property type="project" value="UniProtKB-ARBA"/>
</dbReference>
<evidence type="ECO:0000256" key="5">
    <source>
        <dbReference type="ARBA" id="ARBA00022723"/>
    </source>
</evidence>
<dbReference type="GO" id="GO:0051539">
    <property type="term" value="F:4 iron, 4 sulfur cluster binding"/>
    <property type="evidence" value="ECO:0007669"/>
    <property type="project" value="UniProtKB-KW"/>
</dbReference>
<keyword evidence="3" id="KW-0004">4Fe-4S</keyword>
<dbReference type="Pfam" id="PF04055">
    <property type="entry name" value="Radical_SAM"/>
    <property type="match status" value="1"/>
</dbReference>
<accession>A0A8I6RV58</accession>
<feature type="domain" description="MTTase N-terminal" evidence="11">
    <location>
        <begin position="78"/>
        <end position="199"/>
    </location>
</feature>
<dbReference type="SFLD" id="SFLDS00029">
    <property type="entry name" value="Radical_SAM"/>
    <property type="match status" value="1"/>
</dbReference>
<evidence type="ECO:0000313" key="14">
    <source>
        <dbReference type="Proteomes" id="UP000494040"/>
    </source>
</evidence>
<dbReference type="KEGG" id="clec:106668612"/>
<dbReference type="FunFam" id="3.80.30.20:FF:000003">
    <property type="entry name" value="CDK5 regulatory subunit-associated protein 1"/>
    <property type="match status" value="1"/>
</dbReference>
<dbReference type="GeneID" id="106668612"/>
<dbReference type="InterPro" id="IPR002792">
    <property type="entry name" value="TRAM_dom"/>
</dbReference>
<evidence type="ECO:0000259" key="10">
    <source>
        <dbReference type="PROSITE" id="PS50926"/>
    </source>
</evidence>
<dbReference type="PROSITE" id="PS50926">
    <property type="entry name" value="TRAM"/>
    <property type="match status" value="1"/>
</dbReference>
<dbReference type="Gene3D" id="3.40.50.12160">
    <property type="entry name" value="Methylthiotransferase, N-terminal domain"/>
    <property type="match status" value="1"/>
</dbReference>
<evidence type="ECO:0000259" key="11">
    <source>
        <dbReference type="PROSITE" id="PS51449"/>
    </source>
</evidence>
<name>A0A8I6RV58_CIMLE</name>
<dbReference type="InterPro" id="IPR005839">
    <property type="entry name" value="Methylthiotransferase"/>
</dbReference>
<dbReference type="PANTHER" id="PTHR43020">
    <property type="entry name" value="CDK5 REGULATORY SUBUNIT-ASSOCIATED PROTEIN 1"/>
    <property type="match status" value="1"/>
</dbReference>
<dbReference type="FunFam" id="3.40.50.12160:FF:000003">
    <property type="entry name" value="CDK5 regulatory subunit-associated protein 1"/>
    <property type="match status" value="1"/>
</dbReference>
<evidence type="ECO:0000256" key="2">
    <source>
        <dbReference type="ARBA" id="ARBA00009815"/>
    </source>
</evidence>
<dbReference type="Pfam" id="PF01938">
    <property type="entry name" value="TRAM"/>
    <property type="match status" value="1"/>
</dbReference>
<evidence type="ECO:0000313" key="13">
    <source>
        <dbReference type="EnsemblMetazoa" id="XP_014253004.1"/>
    </source>
</evidence>
<dbReference type="InterPro" id="IPR020612">
    <property type="entry name" value="Methylthiotransferase_CS"/>
</dbReference>
<evidence type="ECO:0000256" key="4">
    <source>
        <dbReference type="ARBA" id="ARBA00022691"/>
    </source>
</evidence>
<dbReference type="InterPro" id="IPR013848">
    <property type="entry name" value="Methylthiotransferase_N"/>
</dbReference>
<dbReference type="OMA" id="CEHFHIP"/>
<dbReference type="SMART" id="SM00729">
    <property type="entry name" value="Elp3"/>
    <property type="match status" value="1"/>
</dbReference>
<dbReference type="PROSITE" id="PS01278">
    <property type="entry name" value="MTTASE_RADICAL"/>
    <property type="match status" value="1"/>
</dbReference>
<keyword evidence="6" id="KW-0408">Iron</keyword>
<dbReference type="InterPro" id="IPR006463">
    <property type="entry name" value="MiaB_methiolase"/>
</dbReference>
<proteinExistence type="inferred from homology"/>
<reference evidence="13" key="1">
    <citation type="submission" date="2022-01" db="UniProtKB">
        <authorList>
            <consortium name="EnsemblMetazoa"/>
        </authorList>
    </citation>
    <scope>IDENTIFICATION</scope>
</reference>
<dbReference type="OrthoDB" id="190098at2759"/>
<dbReference type="InterPro" id="IPR006638">
    <property type="entry name" value="Elp3/MiaA/NifB-like_rSAM"/>
</dbReference>
<dbReference type="PANTHER" id="PTHR43020:SF2">
    <property type="entry name" value="MITOCHONDRIAL TRNA METHYLTHIOTRANSFERASE CDK5RAP1"/>
    <property type="match status" value="1"/>
</dbReference>
<comment type="similarity">
    <text evidence="2">Belongs to the methylthiotransferase family. MiaB subfamily.</text>
</comment>
<dbReference type="PROSITE" id="PS51449">
    <property type="entry name" value="MTTASE_N"/>
    <property type="match status" value="1"/>
</dbReference>
<comment type="cofactor">
    <cofactor evidence="1">
        <name>[4Fe-4S] cluster</name>
        <dbReference type="ChEBI" id="CHEBI:49883"/>
    </cofactor>
</comment>
<dbReference type="GO" id="GO:0060255">
    <property type="term" value="P:regulation of macromolecule metabolic process"/>
    <property type="evidence" value="ECO:0007669"/>
    <property type="project" value="UniProtKB-ARBA"/>
</dbReference>
<evidence type="ECO:0000256" key="1">
    <source>
        <dbReference type="ARBA" id="ARBA00001966"/>
    </source>
</evidence>
<dbReference type="SFLD" id="SFLDG01082">
    <property type="entry name" value="B12-binding_domain_containing"/>
    <property type="match status" value="1"/>
</dbReference>
<dbReference type="EnsemblMetazoa" id="XM_014397518.2">
    <property type="protein sequence ID" value="XP_014253004.1"/>
    <property type="gene ID" value="LOC106668612"/>
</dbReference>
<dbReference type="GO" id="GO:0035597">
    <property type="term" value="F:tRNA-2-methylthio-N(6)-dimethylallyladenosine(37) synthase activity"/>
    <property type="evidence" value="ECO:0007669"/>
    <property type="project" value="TreeGrafter"/>
</dbReference>
<evidence type="ECO:0000259" key="12">
    <source>
        <dbReference type="PROSITE" id="PS51918"/>
    </source>
</evidence>
<comment type="function">
    <text evidence="8">Potential regulator of CDK5 activity.</text>
</comment>
<dbReference type="SFLD" id="SFLDF00273">
    <property type="entry name" value="(dimethylallyl)adenosine_tRNA"/>
    <property type="match status" value="1"/>
</dbReference>
<evidence type="ECO:0000256" key="3">
    <source>
        <dbReference type="ARBA" id="ARBA00022485"/>
    </source>
</evidence>
<protein>
    <recommendedName>
        <fullName evidence="9">CDK5RAP1-like protein</fullName>
    </recommendedName>
</protein>
<dbReference type="NCBIfam" id="TIGR00089">
    <property type="entry name" value="MiaB/RimO family radical SAM methylthiotransferase"/>
    <property type="match status" value="1"/>
</dbReference>
<dbReference type="NCBIfam" id="TIGR01574">
    <property type="entry name" value="miaB-methiolase"/>
    <property type="match status" value="1"/>
</dbReference>
<dbReference type="InterPro" id="IPR038135">
    <property type="entry name" value="Methylthiotransferase_N_sf"/>
</dbReference>
<evidence type="ECO:0000256" key="9">
    <source>
        <dbReference type="ARBA" id="ARBA00074452"/>
    </source>
</evidence>
<organism evidence="13 14">
    <name type="scientific">Cimex lectularius</name>
    <name type="common">Bed bug</name>
    <name type="synonym">Acanthia lectularia</name>
    <dbReference type="NCBI Taxonomy" id="79782"/>
    <lineage>
        <taxon>Eukaryota</taxon>
        <taxon>Metazoa</taxon>
        <taxon>Ecdysozoa</taxon>
        <taxon>Arthropoda</taxon>
        <taxon>Hexapoda</taxon>
        <taxon>Insecta</taxon>
        <taxon>Pterygota</taxon>
        <taxon>Neoptera</taxon>
        <taxon>Paraneoptera</taxon>
        <taxon>Hemiptera</taxon>
        <taxon>Heteroptera</taxon>
        <taxon>Panheteroptera</taxon>
        <taxon>Cimicomorpha</taxon>
        <taxon>Cimicidae</taxon>
        <taxon>Cimex</taxon>
    </lineage>
</organism>
<dbReference type="InterPro" id="IPR007197">
    <property type="entry name" value="rSAM"/>
</dbReference>
<evidence type="ECO:0000256" key="8">
    <source>
        <dbReference type="ARBA" id="ARBA00053923"/>
    </source>
</evidence>
<dbReference type="AlphaFoldDB" id="A0A8I6RV58"/>
<dbReference type="GO" id="GO:0005829">
    <property type="term" value="C:cytosol"/>
    <property type="evidence" value="ECO:0007669"/>
    <property type="project" value="TreeGrafter"/>
</dbReference>
<dbReference type="SUPFAM" id="SSF102114">
    <property type="entry name" value="Radical SAM enzymes"/>
    <property type="match status" value="1"/>
</dbReference>
<sequence>MQVLRRGLFSCDRCPFCFRSAPFRRIASCSSLRQRALPDGPTLKDFITGTATKDVQVRDIVQETLPYLDTQSYRGWGRKVYFEVYGCQMNVNDTEIAWSILQSAGFSKTGDIKEADIILVMTCAIRENAEKKIWNRLQHFKGLKRVRSTNRSKPPVKVGILGCMAERLKHKLLDETLIDLVAGPDSYKDLPRLLAHTDSNEEAINVMLSHDETYADVLPVRLNENSVSAFVSIMRGCNNMCTYCIVPFTRGRERSRPISSILKEVKHLSEQGVKEVTLLGQNVNSYRDTSEDASNDKITQLAKGFKTVYKPVKGGVRFAELLDRVASVDSQMRIRFTSPHPKDFPDEVLNVISSRKNVCSNIHLPAQSGNSEVLNMMRRGYTKEAYLELVDHIRSIIPSVTLSSDFICGFCGETDEQFQDTLDLIEKVGYHVAYLFAYSMREKTTAHRRYKDDIPDKVKQERLLEMVSAFRKGAEILNKKFVGLCQTILIEGVSKKSDNFLTGRNDGNIKVIIPRLAIPQSENSSVLEHIKPGDYVNVFVEESNSQVLKGKPLYHTSL</sequence>
<keyword evidence="14" id="KW-1185">Reference proteome</keyword>
<feature type="domain" description="TRAM" evidence="10">
    <location>
        <begin position="479"/>
        <end position="554"/>
    </location>
</feature>
<dbReference type="GO" id="GO:0005739">
    <property type="term" value="C:mitochondrion"/>
    <property type="evidence" value="ECO:0007669"/>
    <property type="project" value="TreeGrafter"/>
</dbReference>
<dbReference type="Pfam" id="PF00919">
    <property type="entry name" value="UPF0004"/>
    <property type="match status" value="1"/>
</dbReference>
<dbReference type="InterPro" id="IPR023404">
    <property type="entry name" value="rSAM_horseshoe"/>
</dbReference>
<keyword evidence="4" id="KW-0949">S-adenosyl-L-methionine</keyword>
<dbReference type="SFLD" id="SFLDF00413">
    <property type="entry name" value="CDK5RAP1"/>
    <property type="match status" value="1"/>
</dbReference>
<dbReference type="RefSeq" id="XP_014253004.1">
    <property type="nucleotide sequence ID" value="XM_014397518.2"/>
</dbReference>
<dbReference type="GO" id="GO:0046872">
    <property type="term" value="F:metal ion binding"/>
    <property type="evidence" value="ECO:0007669"/>
    <property type="project" value="UniProtKB-KW"/>
</dbReference>